<sequence length="67" mass="7465">MDHYWVDEEVSIGKWVFILILVAIPIVNIITLLVLAMGKHNESLKNFAKASLILAVIGIILGLLFSF</sequence>
<proteinExistence type="predicted"/>
<organism evidence="2 3">
    <name type="scientific">Piscibacillus salipiscarius</name>
    <dbReference type="NCBI Taxonomy" id="299480"/>
    <lineage>
        <taxon>Bacteria</taxon>
        <taxon>Bacillati</taxon>
        <taxon>Bacillota</taxon>
        <taxon>Bacilli</taxon>
        <taxon>Bacillales</taxon>
        <taxon>Bacillaceae</taxon>
        <taxon>Piscibacillus</taxon>
    </lineage>
</organism>
<dbReference type="RefSeq" id="WP_054752225.1">
    <property type="nucleotide sequence ID" value="NZ_JBHUMZ010000011.1"/>
</dbReference>
<protein>
    <submittedName>
        <fullName evidence="2">Uncharacterized protein</fullName>
    </submittedName>
</protein>
<evidence type="ECO:0000256" key="1">
    <source>
        <dbReference type="SAM" id="Phobius"/>
    </source>
</evidence>
<reference evidence="3" key="1">
    <citation type="journal article" date="2019" name="Int. J. Syst. Evol. Microbiol.">
        <title>The Global Catalogue of Microorganisms (GCM) 10K type strain sequencing project: providing services to taxonomists for standard genome sequencing and annotation.</title>
        <authorList>
            <consortium name="The Broad Institute Genomics Platform"/>
            <consortium name="The Broad Institute Genome Sequencing Center for Infectious Disease"/>
            <person name="Wu L."/>
            <person name="Ma J."/>
        </authorList>
    </citation>
    <scope>NUCLEOTIDE SEQUENCE [LARGE SCALE GENOMIC DNA]</scope>
    <source>
        <strain evidence="3">TISTR 1571</strain>
    </source>
</reference>
<keyword evidence="1" id="KW-0812">Transmembrane</keyword>
<dbReference type="Proteomes" id="UP001597452">
    <property type="component" value="Unassembled WGS sequence"/>
</dbReference>
<name>A0ABW5Q761_9BACI</name>
<evidence type="ECO:0000313" key="2">
    <source>
        <dbReference type="EMBL" id="MFD2637819.1"/>
    </source>
</evidence>
<accession>A0ABW5Q761</accession>
<gene>
    <name evidence="2" type="ORF">ACFSW4_02880</name>
</gene>
<keyword evidence="1" id="KW-1133">Transmembrane helix</keyword>
<keyword evidence="3" id="KW-1185">Reference proteome</keyword>
<feature type="transmembrane region" description="Helical" evidence="1">
    <location>
        <begin position="47"/>
        <end position="65"/>
    </location>
</feature>
<keyword evidence="1" id="KW-0472">Membrane</keyword>
<comment type="caution">
    <text evidence="2">The sequence shown here is derived from an EMBL/GenBank/DDBJ whole genome shotgun (WGS) entry which is preliminary data.</text>
</comment>
<evidence type="ECO:0000313" key="3">
    <source>
        <dbReference type="Proteomes" id="UP001597452"/>
    </source>
</evidence>
<dbReference type="EMBL" id="JBHUMZ010000011">
    <property type="protein sequence ID" value="MFD2637819.1"/>
    <property type="molecule type" value="Genomic_DNA"/>
</dbReference>
<feature type="transmembrane region" description="Helical" evidence="1">
    <location>
        <begin position="12"/>
        <end position="35"/>
    </location>
</feature>